<accession>D3PBQ9</accession>
<sequence>MYSLVFTEIYLKREKEFLKKHKDLIPRYKKVLKLLELDPHHPSLRLHKLKGKFKDKYSVSITMSYRIILTFVIVKKEIVLIDIGHHDEVY</sequence>
<dbReference type="OrthoDB" id="9798691at2"/>
<dbReference type="InterPro" id="IPR035093">
    <property type="entry name" value="RelE/ParE_toxin_dom_sf"/>
</dbReference>
<dbReference type="InterPro" id="IPR007712">
    <property type="entry name" value="RelE/ParE_toxin"/>
</dbReference>
<gene>
    <name evidence="2" type="ordered locus">DEFDS_0548</name>
</gene>
<name>D3PBQ9_DEFDS</name>
<dbReference type="STRING" id="639282.DEFDS_0548"/>
<organism evidence="2 3">
    <name type="scientific">Deferribacter desulfuricans (strain DSM 14783 / JCM 11476 / NBRC 101012 / SSM1)</name>
    <dbReference type="NCBI Taxonomy" id="639282"/>
    <lineage>
        <taxon>Bacteria</taxon>
        <taxon>Pseudomonadati</taxon>
        <taxon>Deferribacterota</taxon>
        <taxon>Deferribacteres</taxon>
        <taxon>Deferribacterales</taxon>
        <taxon>Deferribacteraceae</taxon>
        <taxon>Deferribacter</taxon>
    </lineage>
</organism>
<keyword evidence="1" id="KW-1277">Toxin-antitoxin system</keyword>
<keyword evidence="3" id="KW-1185">Reference proteome</keyword>
<evidence type="ECO:0000256" key="1">
    <source>
        <dbReference type="ARBA" id="ARBA00022649"/>
    </source>
</evidence>
<dbReference type="RefSeq" id="WP_013007280.1">
    <property type="nucleotide sequence ID" value="NC_013939.1"/>
</dbReference>
<dbReference type="Gene3D" id="3.30.2310.20">
    <property type="entry name" value="RelE-like"/>
    <property type="match status" value="1"/>
</dbReference>
<proteinExistence type="predicted"/>
<dbReference type="AlphaFoldDB" id="D3PBQ9"/>
<evidence type="ECO:0000313" key="3">
    <source>
        <dbReference type="Proteomes" id="UP000001520"/>
    </source>
</evidence>
<dbReference type="eggNOG" id="COG3041">
    <property type="taxonomic scope" value="Bacteria"/>
</dbReference>
<protein>
    <submittedName>
        <fullName evidence="2">Plasmid stabilization system</fullName>
    </submittedName>
</protein>
<dbReference type="Proteomes" id="UP000001520">
    <property type="component" value="Chromosome"/>
</dbReference>
<dbReference type="EMBL" id="AP011529">
    <property type="protein sequence ID" value="BAI80032.1"/>
    <property type="molecule type" value="Genomic_DNA"/>
</dbReference>
<reference evidence="2 3" key="1">
    <citation type="journal article" date="2010" name="DNA Res.">
        <title>Bacterial lifestyle in a deep-sea hydrothermal vent chimney revealed by the genome sequence of the thermophilic bacterium Deferribacter desulfuricans SSM1.</title>
        <authorList>
            <person name="Takaki Y."/>
            <person name="Shimamura S."/>
            <person name="Nakagawa S."/>
            <person name="Fukuhara Y."/>
            <person name="Horikawa H."/>
            <person name="Ankai A."/>
            <person name="Harada T."/>
            <person name="Hosoyama A."/>
            <person name="Oguchi A."/>
            <person name="Fukui S."/>
            <person name="Fujita N."/>
            <person name="Takami H."/>
            <person name="Takai K."/>
        </authorList>
    </citation>
    <scope>NUCLEOTIDE SEQUENCE [LARGE SCALE GENOMIC DNA]</scope>
    <source>
        <strain evidence="3">DSM 14783 / JCM 11476 / NBRC 101012 / SSM1</strain>
    </source>
</reference>
<dbReference type="HOGENOM" id="CLU_161929_0_0_0"/>
<dbReference type="NCBIfam" id="TIGR02385">
    <property type="entry name" value="RelE_StbE"/>
    <property type="match status" value="1"/>
</dbReference>
<dbReference type="SUPFAM" id="SSF143011">
    <property type="entry name" value="RelE-like"/>
    <property type="match status" value="1"/>
</dbReference>
<dbReference type="KEGG" id="ddf:DEFDS_0548"/>
<evidence type="ECO:0000313" key="2">
    <source>
        <dbReference type="EMBL" id="BAI80032.1"/>
    </source>
</evidence>